<evidence type="ECO:0000259" key="8">
    <source>
        <dbReference type="Pfam" id="PF01478"/>
    </source>
</evidence>
<dbReference type="InterPro" id="IPR010627">
    <property type="entry name" value="Prepilin_pept_A24_N"/>
</dbReference>
<keyword evidence="10" id="KW-0808">Transferase</keyword>
<dbReference type="EC" id="2.1.1.-" evidence="10"/>
<accession>A0A6J4VFX3</accession>
<keyword evidence="4 7" id="KW-0812">Transmembrane</keyword>
<feature type="domain" description="Prepilin type IV endopeptidase peptidase" evidence="8">
    <location>
        <begin position="106"/>
        <end position="174"/>
    </location>
</feature>
<feature type="transmembrane region" description="Helical" evidence="7">
    <location>
        <begin position="197"/>
        <end position="220"/>
    </location>
</feature>
<feature type="transmembrane region" description="Helical" evidence="7">
    <location>
        <begin position="96"/>
        <end position="116"/>
    </location>
</feature>
<organism evidence="10">
    <name type="scientific">uncultured Truepera sp</name>
    <dbReference type="NCBI Taxonomy" id="543023"/>
    <lineage>
        <taxon>Bacteria</taxon>
        <taxon>Thermotogati</taxon>
        <taxon>Deinococcota</taxon>
        <taxon>Deinococci</taxon>
        <taxon>Trueperales</taxon>
        <taxon>Trueperaceae</taxon>
        <taxon>Truepera</taxon>
        <taxon>environmental samples</taxon>
    </lineage>
</organism>
<sequence length="373" mass="38763">MLTVLTLALLGALIGSFANVVIYRLPRGESVVFPGSHCPHCGRALGALELVPVASWAALGGRCRVCKAGISARYPLVETLMALGFAALALRYPVEVYGLTVFPLLALFALLVILFAIDLDTHLLPDALTLPALGVALLGTLLYAPGSGLPTMTDALYGACLGAGVLALLNRLGALVLRRFRDTRERLWPIGMDQVNVAAPLGTLGWPFGFVGAALSLALNALTRRTLRLPELPLYALWLIAVTGLTLLRPNPLSAVSGSLVAAGGTALVGALYWWLHDLGRPTDEIAEEEDEPVAMGFGDVKLAGVLGALLGAQNLLVALSLAFVFGAVGGLIGKALGGGHVVPFGPYLVSGALAALFYGGPLVGWYLGLLGF</sequence>
<dbReference type="Pfam" id="PF06750">
    <property type="entry name" value="A24_N_bact"/>
    <property type="match status" value="1"/>
</dbReference>
<evidence type="ECO:0000256" key="4">
    <source>
        <dbReference type="ARBA" id="ARBA00022692"/>
    </source>
</evidence>
<dbReference type="GO" id="GO:0005886">
    <property type="term" value="C:plasma membrane"/>
    <property type="evidence" value="ECO:0007669"/>
    <property type="project" value="UniProtKB-SubCell"/>
</dbReference>
<evidence type="ECO:0000256" key="6">
    <source>
        <dbReference type="ARBA" id="ARBA00023136"/>
    </source>
</evidence>
<dbReference type="InterPro" id="IPR011767">
    <property type="entry name" value="GLR_AS"/>
</dbReference>
<name>A0A6J4VFX3_9DEIN</name>
<feature type="transmembrane region" description="Helical" evidence="7">
    <location>
        <begin position="255"/>
        <end position="276"/>
    </location>
</feature>
<dbReference type="EC" id="3.4.23.43" evidence="10"/>
<feature type="transmembrane region" description="Helical" evidence="7">
    <location>
        <begin position="123"/>
        <end position="144"/>
    </location>
</feature>
<keyword evidence="10" id="KW-0378">Hydrolase</keyword>
<dbReference type="AlphaFoldDB" id="A0A6J4VFX3"/>
<dbReference type="GO" id="GO:0004190">
    <property type="term" value="F:aspartic-type endopeptidase activity"/>
    <property type="evidence" value="ECO:0007669"/>
    <property type="project" value="UniProtKB-EC"/>
</dbReference>
<dbReference type="PANTHER" id="PTHR30487">
    <property type="entry name" value="TYPE 4 PREPILIN-LIKE PROTEINS LEADER PEPTIDE-PROCESSING ENZYME"/>
    <property type="match status" value="1"/>
</dbReference>
<dbReference type="GO" id="GO:0032259">
    <property type="term" value="P:methylation"/>
    <property type="evidence" value="ECO:0007669"/>
    <property type="project" value="UniProtKB-KW"/>
</dbReference>
<reference evidence="10" key="1">
    <citation type="submission" date="2020-02" db="EMBL/GenBank/DDBJ databases">
        <authorList>
            <person name="Meier V. D."/>
        </authorList>
    </citation>
    <scope>NUCLEOTIDE SEQUENCE</scope>
    <source>
        <strain evidence="10">AVDCRST_MAG86</strain>
    </source>
</reference>
<keyword evidence="3" id="KW-1003">Cell membrane</keyword>
<keyword evidence="5 7" id="KW-1133">Transmembrane helix</keyword>
<evidence type="ECO:0000256" key="3">
    <source>
        <dbReference type="ARBA" id="ARBA00022475"/>
    </source>
</evidence>
<feature type="transmembrane region" description="Helical" evidence="7">
    <location>
        <begin position="306"/>
        <end position="333"/>
    </location>
</feature>
<dbReference type="PANTHER" id="PTHR30487:SF0">
    <property type="entry name" value="PREPILIN LEADER PEPTIDASE_N-METHYLTRANSFERASE-RELATED"/>
    <property type="match status" value="1"/>
</dbReference>
<dbReference type="InterPro" id="IPR050882">
    <property type="entry name" value="Prepilin_peptidase/N-MTase"/>
</dbReference>
<dbReference type="PROSITE" id="PS00195">
    <property type="entry name" value="GLUTAREDOXIN_1"/>
    <property type="match status" value="1"/>
</dbReference>
<evidence type="ECO:0000313" key="10">
    <source>
        <dbReference type="EMBL" id="CAA9577383.1"/>
    </source>
</evidence>
<proteinExistence type="inferred from homology"/>
<evidence type="ECO:0000259" key="9">
    <source>
        <dbReference type="Pfam" id="PF06750"/>
    </source>
</evidence>
<evidence type="ECO:0000256" key="5">
    <source>
        <dbReference type="ARBA" id="ARBA00022989"/>
    </source>
</evidence>
<keyword evidence="10" id="KW-0489">Methyltransferase</keyword>
<dbReference type="EMBL" id="CADCWP010000205">
    <property type="protein sequence ID" value="CAA9577383.1"/>
    <property type="molecule type" value="Genomic_DNA"/>
</dbReference>
<protein>
    <submittedName>
        <fullName evidence="10">Leader peptidase (Prepilin peptidase) / N-methyltransferase</fullName>
        <ecNumber evidence="10">2.1.1.-</ecNumber>
        <ecNumber evidence="10">3.4.23.43</ecNumber>
    </submittedName>
</protein>
<feature type="domain" description="Prepilin type IV endopeptidase peptidase" evidence="8">
    <location>
        <begin position="231"/>
        <end position="331"/>
    </location>
</feature>
<evidence type="ECO:0000256" key="1">
    <source>
        <dbReference type="ARBA" id="ARBA00004651"/>
    </source>
</evidence>
<keyword evidence="6 7" id="KW-0472">Membrane</keyword>
<feature type="transmembrane region" description="Helical" evidence="7">
    <location>
        <begin position="156"/>
        <end position="177"/>
    </location>
</feature>
<evidence type="ECO:0000256" key="2">
    <source>
        <dbReference type="ARBA" id="ARBA00005801"/>
    </source>
</evidence>
<gene>
    <name evidence="10" type="ORF">AVDCRST_MAG86-2402</name>
</gene>
<feature type="transmembrane region" description="Helical" evidence="7">
    <location>
        <begin position="232"/>
        <end position="248"/>
    </location>
</feature>
<evidence type="ECO:0000256" key="7">
    <source>
        <dbReference type="SAM" id="Phobius"/>
    </source>
</evidence>
<comment type="similarity">
    <text evidence="2">Belongs to the peptidase A24 family.</text>
</comment>
<dbReference type="Pfam" id="PF01478">
    <property type="entry name" value="Peptidase_A24"/>
    <property type="match status" value="2"/>
</dbReference>
<feature type="domain" description="Prepilin peptidase A24 N-terminal" evidence="9">
    <location>
        <begin position="9"/>
        <end position="91"/>
    </location>
</feature>
<dbReference type="GO" id="GO:0008168">
    <property type="term" value="F:methyltransferase activity"/>
    <property type="evidence" value="ECO:0007669"/>
    <property type="project" value="UniProtKB-KW"/>
</dbReference>
<dbReference type="GO" id="GO:0006465">
    <property type="term" value="P:signal peptide processing"/>
    <property type="evidence" value="ECO:0007669"/>
    <property type="project" value="TreeGrafter"/>
</dbReference>
<dbReference type="InterPro" id="IPR000045">
    <property type="entry name" value="Prepilin_IV_endopep_pep"/>
</dbReference>
<feature type="transmembrane region" description="Helical" evidence="7">
    <location>
        <begin position="345"/>
        <end position="368"/>
    </location>
</feature>
<comment type="subcellular location">
    <subcellularLocation>
        <location evidence="1">Cell membrane</location>
        <topology evidence="1">Multi-pass membrane protein</topology>
    </subcellularLocation>
</comment>